<dbReference type="InterPro" id="IPR000313">
    <property type="entry name" value="PWWP_dom"/>
</dbReference>
<name>A0A816Q289_BRANA</name>
<dbReference type="PANTHER" id="PTHR33697:SF8">
    <property type="entry name" value="PWWP DOMAIN-CONTAINING PROTEIN"/>
    <property type="match status" value="1"/>
</dbReference>
<organism evidence="3">
    <name type="scientific">Brassica napus</name>
    <name type="common">Rape</name>
    <dbReference type="NCBI Taxonomy" id="3708"/>
    <lineage>
        <taxon>Eukaryota</taxon>
        <taxon>Viridiplantae</taxon>
        <taxon>Streptophyta</taxon>
        <taxon>Embryophyta</taxon>
        <taxon>Tracheophyta</taxon>
        <taxon>Spermatophyta</taxon>
        <taxon>Magnoliopsida</taxon>
        <taxon>eudicotyledons</taxon>
        <taxon>Gunneridae</taxon>
        <taxon>Pentapetalae</taxon>
        <taxon>rosids</taxon>
        <taxon>malvids</taxon>
        <taxon>Brassicales</taxon>
        <taxon>Brassicaceae</taxon>
        <taxon>Brassiceae</taxon>
        <taxon>Brassica</taxon>
    </lineage>
</organism>
<dbReference type="PROSITE" id="PS50812">
    <property type="entry name" value="PWWP"/>
    <property type="match status" value="1"/>
</dbReference>
<dbReference type="InterPro" id="IPR001810">
    <property type="entry name" value="F-box_dom"/>
</dbReference>
<dbReference type="InterPro" id="IPR044679">
    <property type="entry name" value="PWWP2-like"/>
</dbReference>
<dbReference type="InterPro" id="IPR036047">
    <property type="entry name" value="F-box-like_dom_sf"/>
</dbReference>
<dbReference type="Pfam" id="PF08387">
    <property type="entry name" value="FBD"/>
    <property type="match status" value="1"/>
</dbReference>
<dbReference type="Pfam" id="PF00646">
    <property type="entry name" value="F-box"/>
    <property type="match status" value="1"/>
</dbReference>
<dbReference type="SUPFAM" id="SSF81383">
    <property type="entry name" value="F-box domain"/>
    <property type="match status" value="1"/>
</dbReference>
<dbReference type="CDD" id="cd05162">
    <property type="entry name" value="PWWP"/>
    <property type="match status" value="1"/>
</dbReference>
<feature type="compositionally biased region" description="Basic residues" evidence="1">
    <location>
        <begin position="1080"/>
        <end position="1097"/>
    </location>
</feature>
<accession>A0A816Q289</accession>
<evidence type="ECO:0000313" key="3">
    <source>
        <dbReference type="EMBL" id="CAF2056721.1"/>
    </source>
</evidence>
<dbReference type="Pfam" id="PF00855">
    <property type="entry name" value="PWWP"/>
    <property type="match status" value="1"/>
</dbReference>
<dbReference type="AlphaFoldDB" id="A0A816Q289"/>
<dbReference type="InterPro" id="IPR006566">
    <property type="entry name" value="FBD"/>
</dbReference>
<dbReference type="CDD" id="cd22160">
    <property type="entry name" value="F-box_AtFBL13-like"/>
    <property type="match status" value="1"/>
</dbReference>
<proteinExistence type="predicted"/>
<dbReference type="PANTHER" id="PTHR33697">
    <property type="entry name" value="T17B22.17 PROTEIN-RELATED"/>
    <property type="match status" value="1"/>
</dbReference>
<feature type="region of interest" description="Disordered" evidence="1">
    <location>
        <begin position="781"/>
        <end position="802"/>
    </location>
</feature>
<dbReference type="Gene3D" id="2.30.30.140">
    <property type="match status" value="1"/>
</dbReference>
<feature type="region of interest" description="Disordered" evidence="1">
    <location>
        <begin position="1075"/>
        <end position="1128"/>
    </location>
</feature>
<dbReference type="Proteomes" id="UP001295469">
    <property type="component" value="Chromosome C06"/>
</dbReference>
<reference evidence="3" key="1">
    <citation type="submission" date="2021-01" db="EMBL/GenBank/DDBJ databases">
        <authorList>
            <consortium name="Genoscope - CEA"/>
            <person name="William W."/>
        </authorList>
    </citation>
    <scope>NUCLEOTIDE SEQUENCE</scope>
</reference>
<dbReference type="SUPFAM" id="SSF63748">
    <property type="entry name" value="Tudor/PWWP/MBT"/>
    <property type="match status" value="1"/>
</dbReference>
<dbReference type="InterPro" id="IPR055411">
    <property type="entry name" value="LRR_FXL15/At3g58940/PEG3-like"/>
</dbReference>
<dbReference type="Gene3D" id="3.80.10.10">
    <property type="entry name" value="Ribonuclease Inhibitor"/>
    <property type="match status" value="1"/>
</dbReference>
<dbReference type="SMART" id="SM00579">
    <property type="entry name" value="FBD"/>
    <property type="match status" value="1"/>
</dbReference>
<feature type="compositionally biased region" description="Polar residues" evidence="1">
    <location>
        <begin position="1109"/>
        <end position="1127"/>
    </location>
</feature>
<dbReference type="InterPro" id="IPR053781">
    <property type="entry name" value="F-box_AtFBL13-like"/>
</dbReference>
<dbReference type="Pfam" id="PF24758">
    <property type="entry name" value="LRR_At5g56370"/>
    <property type="match status" value="1"/>
</dbReference>
<protein>
    <submittedName>
        <fullName evidence="3">(rape) hypothetical protein</fullName>
    </submittedName>
</protein>
<dbReference type="InterPro" id="IPR032675">
    <property type="entry name" value="LRR_dom_sf"/>
</dbReference>
<dbReference type="EMBL" id="HG994370">
    <property type="protein sequence ID" value="CAF2056721.1"/>
    <property type="molecule type" value="Genomic_DNA"/>
</dbReference>
<sequence>MDNISGLPDELLVRILSLVPTEVAVSTCILSKRWKFLWMYLPKLDFTDRDESLLVLKDFINKSLPLHRAPVIERLLLSLYESREKNIKPEDIRQWVEIAVSRHLRELDVSYSSDKKENMVPNSLFTCKSLVVLKLRFLTLMDVPSKACLPSLKTLLLELVVYEDQKPFEALLSICPVLEDLEVWFREDESIQEFTISVPSLRKLCLHISYYGSSLERYEIDTPCLEYLQLADWNDSPCLVKNMPKLKKAHVDVVSFAVKNVIRSVTSVKHLTVCSEDVYGDGNVFDQLEHLTLCICKDDSSNLLAQFLKDSPNLRVLVISQLDLHADLKTNEMGFWNQPSSVPECLLSSLRILNWEGYFGRPQDRDIAVYILKNARHLRTATIWADTNEHDVPNLEMIKELTLSSRASSTCELLESIKELDQFMMKHRKDYVDLHRTTEHEKDSIEHEVLILSEKLHSVTLQFDQLRATRFQDIINRALQVQFIQLWPRGTQRMQVLPEAIEPDEIQAQPRRIQQQQQLLDDETQALQVELSNLLDGARQTETKMVEMSALNHLMATHVLQQAQQIEFLYDQVSTYQLLSKFDTKNATKNVELGNKELSQAIKRNSSSRTFFGWKVLAFFCSSGVGLCSLWVMEANDDLNLKAINASVGRLVWVRLRNASWWPAQTLLLEELPETSLLTPQAGTPIKLLGRDDVNVEWYVLEKSKSVKAFRCGEYDAHIEKAKAVAAAKATKKKTAKLTRRENAINIALQIENAHLCSSVEDGLDSAPDPTMSFQETLLKVQPKRRRRTPNDSEDDGTEGIKRMRGLEDIGKEHDLGAIVVYRQQVGCDSVSNGGDKACSPLSLKRKRSQVVINANDCSKRKTRRRQLTKVLETTAIVCVPVTSGMEPVESMKSVSVVINNSSDSTGVSCENVVGAKAKDSDISSLSVSAEDDPSYQLYDVPLTGKAVNGSACSTNPPDTQLVICDLNRIEKSTSEWQLKGKRNSRQMSKKQEARRFVYGEEANNSSPLPLPALFEVKIEVKASSNKPRVPLVSRMSELNGKAIVGHPVSVEALKEEGYCNGTVMSQDVVKAKPLLSEKKSKKRKSQGAFGKSKKKSSSSSVSIKTRRLSTLTSQKLTGRSKMQTTGKAKETVVACIPLKVVFSRINQVLKGSARQTQHRPLPSAVKT</sequence>
<dbReference type="SUPFAM" id="SSF52047">
    <property type="entry name" value="RNI-like"/>
    <property type="match status" value="1"/>
</dbReference>
<evidence type="ECO:0000259" key="2">
    <source>
        <dbReference type="PROSITE" id="PS50812"/>
    </source>
</evidence>
<gene>
    <name evidence="3" type="ORF">DARMORV10_C06P13300.1</name>
</gene>
<feature type="domain" description="PWWP" evidence="2">
    <location>
        <begin position="648"/>
        <end position="710"/>
    </location>
</feature>
<evidence type="ECO:0000256" key="1">
    <source>
        <dbReference type="SAM" id="MobiDB-lite"/>
    </source>
</evidence>